<proteinExistence type="predicted"/>
<dbReference type="GO" id="GO:0016567">
    <property type="term" value="P:protein ubiquitination"/>
    <property type="evidence" value="ECO:0007669"/>
    <property type="project" value="InterPro"/>
</dbReference>
<protein>
    <submittedName>
        <fullName evidence="3">BTB/POZ and math domain-containing protein 4</fullName>
    </submittedName>
</protein>
<dbReference type="PROSITE" id="PS50097">
    <property type="entry name" value="BTB"/>
    <property type="match status" value="1"/>
</dbReference>
<evidence type="ECO:0000313" key="4">
    <source>
        <dbReference type="Proteomes" id="UP000653305"/>
    </source>
</evidence>
<reference evidence="3" key="1">
    <citation type="submission" date="2020-07" db="EMBL/GenBank/DDBJ databases">
        <title>Ethylene signaling mediates host invasion by parasitic plants.</title>
        <authorList>
            <person name="Yoshida S."/>
        </authorList>
    </citation>
    <scope>NUCLEOTIDE SEQUENCE</scope>
    <source>
        <strain evidence="3">Okayama</strain>
    </source>
</reference>
<dbReference type="Gene3D" id="3.30.710.10">
    <property type="entry name" value="Potassium Channel Kv1.1, Chain A"/>
    <property type="match status" value="1"/>
</dbReference>
<dbReference type="AlphaFoldDB" id="A0A830BLP9"/>
<dbReference type="Pfam" id="PF00651">
    <property type="entry name" value="BTB"/>
    <property type="match status" value="1"/>
</dbReference>
<organism evidence="3 4">
    <name type="scientific">Phtheirospermum japonicum</name>
    <dbReference type="NCBI Taxonomy" id="374723"/>
    <lineage>
        <taxon>Eukaryota</taxon>
        <taxon>Viridiplantae</taxon>
        <taxon>Streptophyta</taxon>
        <taxon>Embryophyta</taxon>
        <taxon>Tracheophyta</taxon>
        <taxon>Spermatophyta</taxon>
        <taxon>Magnoliopsida</taxon>
        <taxon>eudicotyledons</taxon>
        <taxon>Gunneridae</taxon>
        <taxon>Pentapetalae</taxon>
        <taxon>asterids</taxon>
        <taxon>lamiids</taxon>
        <taxon>Lamiales</taxon>
        <taxon>Orobanchaceae</taxon>
        <taxon>Orobanchaceae incertae sedis</taxon>
        <taxon>Phtheirospermum</taxon>
    </lineage>
</organism>
<dbReference type="SMART" id="SM00225">
    <property type="entry name" value="BTB"/>
    <property type="match status" value="1"/>
</dbReference>
<dbReference type="EMBL" id="BMAC01000168">
    <property type="protein sequence ID" value="GFP88500.1"/>
    <property type="molecule type" value="Genomic_DNA"/>
</dbReference>
<dbReference type="InterPro" id="IPR000210">
    <property type="entry name" value="BTB/POZ_dom"/>
</dbReference>
<dbReference type="InterPro" id="IPR045005">
    <property type="entry name" value="BPM1-6"/>
</dbReference>
<dbReference type="OrthoDB" id="6359816at2759"/>
<name>A0A830BLP9_9LAMI</name>
<feature type="domain" description="BTB" evidence="2">
    <location>
        <begin position="8"/>
        <end position="68"/>
    </location>
</feature>
<comment type="caution">
    <text evidence="3">The sequence shown here is derived from an EMBL/GenBank/DDBJ whole genome shotgun (WGS) entry which is preliminary data.</text>
</comment>
<keyword evidence="4" id="KW-1185">Reference proteome</keyword>
<evidence type="ECO:0000313" key="3">
    <source>
        <dbReference type="EMBL" id="GFP88500.1"/>
    </source>
</evidence>
<sequence>MLDTGEGCDVVFNVRGEERFSAHKVILSARSPVFRSMFVGSDHITSMEPRVFKSLLHFIYSDTLPEDDTFGANLLAAADEYDIMRLKSICESHLWRTNSFGRFAEILSVADRCNASALKHLCFKYAADNYAGNYPFVLFLLILY</sequence>
<dbReference type="PANTHER" id="PTHR26379">
    <property type="entry name" value="BTB/POZ AND MATH DOMAIN-CONTAINING PROTEIN 1"/>
    <property type="match status" value="1"/>
</dbReference>
<dbReference type="InterPro" id="IPR011333">
    <property type="entry name" value="SKP1/BTB/POZ_sf"/>
</dbReference>
<dbReference type="SUPFAM" id="SSF54695">
    <property type="entry name" value="POZ domain"/>
    <property type="match status" value="1"/>
</dbReference>
<evidence type="ECO:0000259" key="2">
    <source>
        <dbReference type="PROSITE" id="PS50097"/>
    </source>
</evidence>
<dbReference type="PANTHER" id="PTHR26379:SF466">
    <property type="entry name" value="BTB_POZ AND MATH DOMAIN-CONTAINING PROTEIN 4"/>
    <property type="match status" value="1"/>
</dbReference>
<dbReference type="Proteomes" id="UP000653305">
    <property type="component" value="Unassembled WGS sequence"/>
</dbReference>
<evidence type="ECO:0000256" key="1">
    <source>
        <dbReference type="ARBA" id="ARBA00004906"/>
    </source>
</evidence>
<gene>
    <name evidence="3" type="ORF">PHJA_000993700</name>
</gene>
<comment type="pathway">
    <text evidence="1">Protein modification; protein ubiquitination.</text>
</comment>
<accession>A0A830BLP9</accession>